<dbReference type="Pfam" id="PF13181">
    <property type="entry name" value="TPR_8"/>
    <property type="match status" value="3"/>
</dbReference>
<accession>A0A819X6L7</accession>
<dbReference type="AlphaFoldDB" id="A0A819X6L7"/>
<evidence type="ECO:0000256" key="2">
    <source>
        <dbReference type="ARBA" id="ARBA00022803"/>
    </source>
</evidence>
<dbReference type="Pfam" id="PF13424">
    <property type="entry name" value="TPR_12"/>
    <property type="match status" value="3"/>
</dbReference>
<evidence type="ECO:0000256" key="3">
    <source>
        <dbReference type="PROSITE-ProRule" id="PRU00339"/>
    </source>
</evidence>
<evidence type="ECO:0008006" key="7">
    <source>
        <dbReference type="Google" id="ProtNLM"/>
    </source>
</evidence>
<proteinExistence type="predicted"/>
<organism evidence="5 6">
    <name type="scientific">Adineta steineri</name>
    <dbReference type="NCBI Taxonomy" id="433720"/>
    <lineage>
        <taxon>Eukaryota</taxon>
        <taxon>Metazoa</taxon>
        <taxon>Spiralia</taxon>
        <taxon>Gnathifera</taxon>
        <taxon>Rotifera</taxon>
        <taxon>Eurotatoria</taxon>
        <taxon>Bdelloidea</taxon>
        <taxon>Adinetida</taxon>
        <taxon>Adinetidae</taxon>
        <taxon>Adineta</taxon>
    </lineage>
</organism>
<evidence type="ECO:0000313" key="5">
    <source>
        <dbReference type="EMBL" id="CAF4136048.1"/>
    </source>
</evidence>
<dbReference type="SUPFAM" id="SSF48452">
    <property type="entry name" value="TPR-like"/>
    <property type="match status" value="2"/>
</dbReference>
<evidence type="ECO:0000256" key="1">
    <source>
        <dbReference type="ARBA" id="ARBA00022737"/>
    </source>
</evidence>
<protein>
    <recommendedName>
        <fullName evidence="7">Tetratricopeptide repeat protein</fullName>
    </recommendedName>
</protein>
<dbReference type="Proteomes" id="UP000663868">
    <property type="component" value="Unassembled WGS sequence"/>
</dbReference>
<dbReference type="EMBL" id="CAJNOE010001056">
    <property type="protein sequence ID" value="CAF1380987.1"/>
    <property type="molecule type" value="Genomic_DNA"/>
</dbReference>
<evidence type="ECO:0000313" key="4">
    <source>
        <dbReference type="EMBL" id="CAF1380987.1"/>
    </source>
</evidence>
<dbReference type="PROSITE" id="PS50005">
    <property type="entry name" value="TPR"/>
    <property type="match status" value="2"/>
</dbReference>
<dbReference type="Proteomes" id="UP000663860">
    <property type="component" value="Unassembled WGS sequence"/>
</dbReference>
<dbReference type="PANTHER" id="PTHR45641">
    <property type="entry name" value="TETRATRICOPEPTIDE REPEAT PROTEIN (AFU_ORTHOLOGUE AFUA_6G03870)"/>
    <property type="match status" value="1"/>
</dbReference>
<feature type="repeat" description="TPR" evidence="3">
    <location>
        <begin position="503"/>
        <end position="536"/>
    </location>
</feature>
<dbReference type="Gene3D" id="1.25.40.10">
    <property type="entry name" value="Tetratricopeptide repeat domain"/>
    <property type="match status" value="4"/>
</dbReference>
<sequence>MEEQISLIAKQFFQWTFYDQTNFSKRDLSKQSSDFLWMQLFYDAILYFPHDEQAKKDMMNIFRLYADQKSEYQSNDAIQWYLNHSCLQKLITKSLQRKDIDQLYQLRYFLVDFIENFVIHQQMKLSKHELNHFKQKHGQMMSMKGFLLVKQDILLPQRSDLVDVHLEIKYNLKEYQNKNEVLFDLSTTFQLKTIEKNDQKFLIQLTAVSYGHIIQEKYLKDTDRQIENLSIPIIFNKLMCDMNEWHQSRKYLQYLLIHSNEQDLPWIEYFIGQTLFEIGQLNEARLCYDRAIKSNKINLQDSALILSAICKVLYSQGKYVEAYDFYPSNHTHITNSLENIALIFHIRLQYDQALEYQTRVITICKEYYQSNHTYIALLLYRTGYILYQQEIMEEALNLNQQVLTIMKNLCSSSHPDVLYVLTKIGHIRYGQGMYEESSQLYQQVLALFIQLYSSDHIDSVYALVNVGDILLDGKENSEQALDFYQKSLTMLERSYPTYYAYIANNFNLIGNVLEKQMKFDQALEIYNRALKMQEDFYLPEHIELIDTLANISHILSIQEKSIGKIYKNQCQYDQAPEYYQQALNINEKYYSSNHIQLASNLILIGNVPNAQEKFNEALAIREKDLPYSYTTVLSNLMDIGRIKVNQSNFDGALDDFSRAVALLQEYDPLNHSELVIDLEWIASIYNQKQCYHRAIEYLQQCLLIQEASLSPKHVSIVKTLTILAEVHRKSFLTRS</sequence>
<comment type="caution">
    <text evidence="5">The sequence shown here is derived from an EMBL/GenBank/DDBJ whole genome shotgun (WGS) entry which is preliminary data.</text>
</comment>
<dbReference type="InterPro" id="IPR019734">
    <property type="entry name" value="TPR_rpt"/>
</dbReference>
<dbReference type="InterPro" id="IPR011990">
    <property type="entry name" value="TPR-like_helical_dom_sf"/>
</dbReference>
<dbReference type="SMART" id="SM00028">
    <property type="entry name" value="TPR"/>
    <property type="match status" value="10"/>
</dbReference>
<name>A0A819X6L7_9BILA</name>
<evidence type="ECO:0000313" key="6">
    <source>
        <dbReference type="Proteomes" id="UP000663868"/>
    </source>
</evidence>
<reference evidence="5" key="1">
    <citation type="submission" date="2021-02" db="EMBL/GenBank/DDBJ databases">
        <authorList>
            <person name="Nowell W R."/>
        </authorList>
    </citation>
    <scope>NUCLEOTIDE SEQUENCE</scope>
</reference>
<feature type="repeat" description="TPR" evidence="3">
    <location>
        <begin position="556"/>
        <end position="589"/>
    </location>
</feature>
<keyword evidence="1" id="KW-0677">Repeat</keyword>
<gene>
    <name evidence="4" type="ORF">IZO911_LOCUS38412</name>
    <name evidence="5" type="ORF">KXQ929_LOCUS36433</name>
</gene>
<keyword evidence="2 3" id="KW-0802">TPR repeat</keyword>
<dbReference type="EMBL" id="CAJOBB010005659">
    <property type="protein sequence ID" value="CAF4136048.1"/>
    <property type="molecule type" value="Genomic_DNA"/>
</dbReference>
<dbReference type="PANTHER" id="PTHR45641:SF19">
    <property type="entry name" value="NEPHROCYSTIN-3"/>
    <property type="match status" value="1"/>
</dbReference>